<name>A0A0E9UR17_ANGAN</name>
<evidence type="ECO:0000313" key="2">
    <source>
        <dbReference type="EMBL" id="JAH68294.1"/>
    </source>
</evidence>
<proteinExistence type="predicted"/>
<feature type="compositionally biased region" description="Polar residues" evidence="1">
    <location>
        <begin position="1"/>
        <end position="10"/>
    </location>
</feature>
<accession>A0A0E9UR17</accession>
<feature type="region of interest" description="Disordered" evidence="1">
    <location>
        <begin position="1"/>
        <end position="22"/>
    </location>
</feature>
<dbReference type="AlphaFoldDB" id="A0A0E9UR17"/>
<organism evidence="2">
    <name type="scientific">Anguilla anguilla</name>
    <name type="common">European freshwater eel</name>
    <name type="synonym">Muraena anguilla</name>
    <dbReference type="NCBI Taxonomy" id="7936"/>
    <lineage>
        <taxon>Eukaryota</taxon>
        <taxon>Metazoa</taxon>
        <taxon>Chordata</taxon>
        <taxon>Craniata</taxon>
        <taxon>Vertebrata</taxon>
        <taxon>Euteleostomi</taxon>
        <taxon>Actinopterygii</taxon>
        <taxon>Neopterygii</taxon>
        <taxon>Teleostei</taxon>
        <taxon>Anguilliformes</taxon>
        <taxon>Anguillidae</taxon>
        <taxon>Anguilla</taxon>
    </lineage>
</organism>
<reference evidence="2" key="1">
    <citation type="submission" date="2014-11" db="EMBL/GenBank/DDBJ databases">
        <authorList>
            <person name="Amaro Gonzalez C."/>
        </authorList>
    </citation>
    <scope>NUCLEOTIDE SEQUENCE</scope>
</reference>
<evidence type="ECO:0000256" key="1">
    <source>
        <dbReference type="SAM" id="MobiDB-lite"/>
    </source>
</evidence>
<sequence>MASREQSYTTIHGYRRGGKKSG</sequence>
<dbReference type="EMBL" id="GBXM01040283">
    <property type="protein sequence ID" value="JAH68294.1"/>
    <property type="molecule type" value="Transcribed_RNA"/>
</dbReference>
<feature type="compositionally biased region" description="Basic residues" evidence="1">
    <location>
        <begin position="13"/>
        <end position="22"/>
    </location>
</feature>
<protein>
    <submittedName>
        <fullName evidence="2">Uncharacterized protein</fullName>
    </submittedName>
</protein>
<reference evidence="2" key="2">
    <citation type="journal article" date="2015" name="Fish Shellfish Immunol.">
        <title>Early steps in the European eel (Anguilla anguilla)-Vibrio vulnificus interaction in the gills: Role of the RtxA13 toxin.</title>
        <authorList>
            <person name="Callol A."/>
            <person name="Pajuelo D."/>
            <person name="Ebbesson L."/>
            <person name="Teles M."/>
            <person name="MacKenzie S."/>
            <person name="Amaro C."/>
        </authorList>
    </citation>
    <scope>NUCLEOTIDE SEQUENCE</scope>
</reference>